<organism evidence="1 2">
    <name type="scientific">Monoraphidium neglectum</name>
    <dbReference type="NCBI Taxonomy" id="145388"/>
    <lineage>
        <taxon>Eukaryota</taxon>
        <taxon>Viridiplantae</taxon>
        <taxon>Chlorophyta</taxon>
        <taxon>core chlorophytes</taxon>
        <taxon>Chlorophyceae</taxon>
        <taxon>CS clade</taxon>
        <taxon>Sphaeropleales</taxon>
        <taxon>Selenastraceae</taxon>
        <taxon>Monoraphidium</taxon>
    </lineage>
</organism>
<proteinExistence type="predicted"/>
<dbReference type="EMBL" id="KK100440">
    <property type="protein sequence ID" value="KIZ05908.1"/>
    <property type="molecule type" value="Genomic_DNA"/>
</dbReference>
<dbReference type="AlphaFoldDB" id="A0A0D2K6D4"/>
<accession>A0A0D2K6D4</accession>
<dbReference type="GeneID" id="25734921"/>
<protein>
    <submittedName>
        <fullName evidence="1">Uncharacterized protein</fullName>
    </submittedName>
</protein>
<sequence>MSSINATLSRELRALATELKQGGAAASRAPRIERLCSEAPQGAAARAATPLVFPDGVLDDLAAVVGSRVLAPHGSAKAAAVQALGAVVPVSHEAGQQVLRHGSLLRALTDDVFVASALHETPDAGGEVAYIQAFMGATVLVKSLVVGWPSGARAVLAASSSPGGVVDAFVHAVKLFMLASRVGPDTLREQGMSAAATKKYAAAARQGAAAAACALEVISKSDPAAAQRLAGNEESLGVLLIALDVHAWAPDAPPTGPAGELCSHVVSILSSFFCDTSLLQSLEAMASRGTTLRRPARDSTRVFRALMAARPDFPELMAGAIDRYAPFAAPLGRPQPGHGLHAVVAIETCMALQTICMFSGEACDRLLQSQELVGCLLRHCAATCGRGDPAKHALPEQAAGALWQLIVNLSGDGDSEGITDDPGLRRAERVAAVYSQFPDQAVASLAAGASRRGTGGGYYEGPAGDIAAAQLCCMAVGSAAAAADIAKEAAARPTLPAALARPLVGATARAYAHPSSQGTMALRGLAAVCSAAAAAGDAAGVRRLVGAEGVPGALEGGLLGLTGVAPMAGYLAASSAVSITHDAAFHAGDACLRVLLRRAPGLLRKHWKEGGHREECRRLQDQAAAARAGTV</sequence>
<dbReference type="KEGG" id="mng:MNEG_2043"/>
<evidence type="ECO:0000313" key="2">
    <source>
        <dbReference type="Proteomes" id="UP000054498"/>
    </source>
</evidence>
<name>A0A0D2K6D4_9CHLO</name>
<reference evidence="1 2" key="1">
    <citation type="journal article" date="2013" name="BMC Genomics">
        <title>Reconstruction of the lipid metabolism for the microalga Monoraphidium neglectum from its genome sequence reveals characteristics suitable for biofuel production.</title>
        <authorList>
            <person name="Bogen C."/>
            <person name="Al-Dilaimi A."/>
            <person name="Albersmeier A."/>
            <person name="Wichmann J."/>
            <person name="Grundmann M."/>
            <person name="Rupp O."/>
            <person name="Lauersen K.J."/>
            <person name="Blifernez-Klassen O."/>
            <person name="Kalinowski J."/>
            <person name="Goesmann A."/>
            <person name="Mussgnug J.H."/>
            <person name="Kruse O."/>
        </authorList>
    </citation>
    <scope>NUCLEOTIDE SEQUENCE [LARGE SCALE GENOMIC DNA]</scope>
    <source>
        <strain evidence="1 2">SAG 48.87</strain>
    </source>
</reference>
<gene>
    <name evidence="1" type="ORF">MNEG_2043</name>
</gene>
<dbReference type="Proteomes" id="UP000054498">
    <property type="component" value="Unassembled WGS sequence"/>
</dbReference>
<evidence type="ECO:0000313" key="1">
    <source>
        <dbReference type="EMBL" id="KIZ05908.1"/>
    </source>
</evidence>
<keyword evidence="2" id="KW-1185">Reference proteome</keyword>
<dbReference type="RefSeq" id="XP_013904927.1">
    <property type="nucleotide sequence ID" value="XM_014049473.1"/>
</dbReference>